<name>A0A0F9JJP0_9ZZZZ</name>
<organism evidence="2">
    <name type="scientific">marine sediment metagenome</name>
    <dbReference type="NCBI Taxonomy" id="412755"/>
    <lineage>
        <taxon>unclassified sequences</taxon>
        <taxon>metagenomes</taxon>
        <taxon>ecological metagenomes</taxon>
    </lineage>
</organism>
<dbReference type="EMBL" id="LAZR01009884">
    <property type="protein sequence ID" value="KKM70074.1"/>
    <property type="molecule type" value="Genomic_DNA"/>
</dbReference>
<accession>A0A0F9JJP0</accession>
<comment type="caution">
    <text evidence="2">The sequence shown here is derived from an EMBL/GenBank/DDBJ whole genome shotgun (WGS) entry which is preliminary data.</text>
</comment>
<sequence>MTERVKEWKEKRMKIKKLPTQSVEEIINQAMMEGSNPSGLPKDWKNRILRNT</sequence>
<reference evidence="2" key="1">
    <citation type="journal article" date="2015" name="Nature">
        <title>Complex archaea that bridge the gap between prokaryotes and eukaryotes.</title>
        <authorList>
            <person name="Spang A."/>
            <person name="Saw J.H."/>
            <person name="Jorgensen S.L."/>
            <person name="Zaremba-Niedzwiedzka K."/>
            <person name="Martijn J."/>
            <person name="Lind A.E."/>
            <person name="van Eijk R."/>
            <person name="Schleper C."/>
            <person name="Guy L."/>
            <person name="Ettema T.J."/>
        </authorList>
    </citation>
    <scope>NUCLEOTIDE SEQUENCE</scope>
</reference>
<dbReference type="AlphaFoldDB" id="A0A0F9JJP0"/>
<feature type="region of interest" description="Disordered" evidence="1">
    <location>
        <begin position="33"/>
        <end position="52"/>
    </location>
</feature>
<evidence type="ECO:0000256" key="1">
    <source>
        <dbReference type="SAM" id="MobiDB-lite"/>
    </source>
</evidence>
<gene>
    <name evidence="2" type="ORF">LCGC14_1444380</name>
</gene>
<proteinExistence type="predicted"/>
<evidence type="ECO:0000313" key="2">
    <source>
        <dbReference type="EMBL" id="KKM70074.1"/>
    </source>
</evidence>
<protein>
    <submittedName>
        <fullName evidence="2">Uncharacterized protein</fullName>
    </submittedName>
</protein>